<reference evidence="2 3" key="1">
    <citation type="submission" date="2019-07" db="EMBL/GenBank/DDBJ databases">
        <title>De Novo Assembly of kiwifruit Actinidia rufa.</title>
        <authorList>
            <person name="Sugita-Konishi S."/>
            <person name="Sato K."/>
            <person name="Mori E."/>
            <person name="Abe Y."/>
            <person name="Kisaki G."/>
            <person name="Hamano K."/>
            <person name="Suezawa K."/>
            <person name="Otani M."/>
            <person name="Fukuda T."/>
            <person name="Manabe T."/>
            <person name="Gomi K."/>
            <person name="Tabuchi M."/>
            <person name="Akimitsu K."/>
            <person name="Kataoka I."/>
        </authorList>
    </citation>
    <scope>NUCLEOTIDE SEQUENCE [LARGE SCALE GENOMIC DNA]</scope>
    <source>
        <strain evidence="3">cv. Fuchu</strain>
    </source>
</reference>
<dbReference type="OrthoDB" id="1750920at2759"/>
<feature type="compositionally biased region" description="Polar residues" evidence="1">
    <location>
        <begin position="331"/>
        <end position="350"/>
    </location>
</feature>
<organism evidence="2 3">
    <name type="scientific">Actinidia rufa</name>
    <dbReference type="NCBI Taxonomy" id="165716"/>
    <lineage>
        <taxon>Eukaryota</taxon>
        <taxon>Viridiplantae</taxon>
        <taxon>Streptophyta</taxon>
        <taxon>Embryophyta</taxon>
        <taxon>Tracheophyta</taxon>
        <taxon>Spermatophyta</taxon>
        <taxon>Magnoliopsida</taxon>
        <taxon>eudicotyledons</taxon>
        <taxon>Gunneridae</taxon>
        <taxon>Pentapetalae</taxon>
        <taxon>asterids</taxon>
        <taxon>Ericales</taxon>
        <taxon>Actinidiaceae</taxon>
        <taxon>Actinidia</taxon>
    </lineage>
</organism>
<dbReference type="Proteomes" id="UP000585474">
    <property type="component" value="Unassembled WGS sequence"/>
</dbReference>
<evidence type="ECO:0000256" key="1">
    <source>
        <dbReference type="SAM" id="MobiDB-lite"/>
    </source>
</evidence>
<feature type="compositionally biased region" description="Basic residues" evidence="1">
    <location>
        <begin position="315"/>
        <end position="329"/>
    </location>
</feature>
<name>A0A7J0EZN9_9ERIC</name>
<protein>
    <submittedName>
        <fullName evidence="2">Uncharacterized protein</fullName>
    </submittedName>
</protein>
<proteinExistence type="predicted"/>
<feature type="region of interest" description="Disordered" evidence="1">
    <location>
        <begin position="315"/>
        <end position="350"/>
    </location>
</feature>
<dbReference type="EMBL" id="BJWL01000007">
    <property type="protein sequence ID" value="GFY91097.1"/>
    <property type="molecule type" value="Genomic_DNA"/>
</dbReference>
<accession>A0A7J0EZN9</accession>
<comment type="caution">
    <text evidence="2">The sequence shown here is derived from an EMBL/GenBank/DDBJ whole genome shotgun (WGS) entry which is preliminary data.</text>
</comment>
<gene>
    <name evidence="2" type="ORF">Acr_07g0012930</name>
</gene>
<evidence type="ECO:0000313" key="2">
    <source>
        <dbReference type="EMBL" id="GFY91097.1"/>
    </source>
</evidence>
<dbReference type="AlphaFoldDB" id="A0A7J0EZN9"/>
<evidence type="ECO:0000313" key="3">
    <source>
        <dbReference type="Proteomes" id="UP000585474"/>
    </source>
</evidence>
<sequence length="453" mass="50499">MLLGPDWIAVGHCPRLSSSAAIPSNLLNKDSSGVTMALAQKMAAMHPSLLSMRVRFITGAEVPYLPQGSFGGNAWLALDKFRTNHGIPKDVQIKRPEPNEDTNLIEGNGDRIPIRTGLQFPISLMLNEMMARCHLTFMQCQRPVEHLYCGVAEEGAGHTLPEGGNSELGIIASSRSRGIMDVYLTVNFNDFFKRRYKECKEAIQAVNNRQASRKVANLLVYKLVYWHVIPHKAKKLGRIKLPPLHIEGQALNVMTSARKGSESSSTRTFFSPKFKTGSNSPISQVLLPDPALFLALTAQEGIELSLSEAPLLDKRKGKQLARGPSKKTKNNPDASYAATTHSQNEATTTGAQRDKALQDLVELQVVACGLIYEWVFNKRISRARDNYDRQVAKIPHCANVGLNFPSITSPFMVFYLPINPRLPVMCPTYDMSQKILFVLIHWYRFNVNQRKLG</sequence>
<keyword evidence="3" id="KW-1185">Reference proteome</keyword>